<dbReference type="EMBL" id="JROC01000033">
    <property type="protein sequence ID" value="KGL66716.1"/>
    <property type="molecule type" value="Genomic_DNA"/>
</dbReference>
<sequence length="66" mass="7872">MSGYVAEVLTVLIFPIFIFMVSKTDNYGRLEKKYLTKIESYKEIVDRRRELMIQKSLNAIRDQKKI</sequence>
<organism evidence="2 3">
    <name type="scientific">Limosilactobacillus mucosae</name>
    <name type="common">Lactobacillus mucosae</name>
    <dbReference type="NCBI Taxonomy" id="97478"/>
    <lineage>
        <taxon>Bacteria</taxon>
        <taxon>Bacillati</taxon>
        <taxon>Bacillota</taxon>
        <taxon>Bacilli</taxon>
        <taxon>Lactobacillales</taxon>
        <taxon>Lactobacillaceae</taxon>
        <taxon>Limosilactobacillus</taxon>
    </lineage>
</organism>
<keyword evidence="1" id="KW-0812">Transmembrane</keyword>
<comment type="caution">
    <text evidence="2">The sequence shown here is derived from an EMBL/GenBank/DDBJ whole genome shotgun (WGS) entry which is preliminary data.</text>
</comment>
<keyword evidence="1" id="KW-1133">Transmembrane helix</keyword>
<accession>A0A099YBD1</accession>
<feature type="transmembrane region" description="Helical" evidence="1">
    <location>
        <begin position="6"/>
        <end position="22"/>
    </location>
</feature>
<evidence type="ECO:0000256" key="1">
    <source>
        <dbReference type="SAM" id="Phobius"/>
    </source>
</evidence>
<evidence type="ECO:0000313" key="2">
    <source>
        <dbReference type="EMBL" id="KGL66716.1"/>
    </source>
</evidence>
<proteinExistence type="predicted"/>
<keyword evidence="1" id="KW-0472">Membrane</keyword>
<name>A0A099YBD1_LIMMU</name>
<dbReference type="AlphaFoldDB" id="A0A099YBD1"/>
<protein>
    <submittedName>
        <fullName evidence="2">Uncharacterized protein</fullName>
    </submittedName>
</protein>
<dbReference type="Proteomes" id="UP000030001">
    <property type="component" value="Unassembled WGS sequence"/>
</dbReference>
<reference evidence="2 3" key="1">
    <citation type="submission" date="2014-09" db="EMBL/GenBank/DDBJ databases">
        <title>Lactobacillus mucosae CRL573 Genome Sequencing.</title>
        <authorList>
            <person name="Bleckwedel J."/>
            <person name="Teran L.C."/>
            <person name="Bonacina J."/>
            <person name="Saavedra L."/>
            <person name="Mozzi F.B."/>
            <person name="Raya R.R."/>
        </authorList>
    </citation>
    <scope>NUCLEOTIDE SEQUENCE [LARGE SCALE GENOMIC DNA]</scope>
    <source>
        <strain evidence="2 3">CRL573</strain>
    </source>
</reference>
<gene>
    <name evidence="2" type="ORF">LX03_06485</name>
</gene>
<evidence type="ECO:0000313" key="3">
    <source>
        <dbReference type="Proteomes" id="UP000030001"/>
    </source>
</evidence>